<dbReference type="EMBL" id="JACSRA010000009">
    <property type="protein sequence ID" value="MBD7911217.1"/>
    <property type="molecule type" value="Genomic_DNA"/>
</dbReference>
<keyword evidence="1" id="KW-0732">Signal</keyword>
<dbReference type="RefSeq" id="WP_191768075.1">
    <property type="nucleotide sequence ID" value="NZ_JACSRA010000009.1"/>
</dbReference>
<keyword evidence="3" id="KW-1185">Reference proteome</keyword>
<evidence type="ECO:0000256" key="1">
    <source>
        <dbReference type="SAM" id="SignalP"/>
    </source>
</evidence>
<protein>
    <submittedName>
        <fullName evidence="2">Uncharacterized protein</fullName>
    </submittedName>
</protein>
<feature type="signal peptide" evidence="1">
    <location>
        <begin position="1"/>
        <end position="29"/>
    </location>
</feature>
<gene>
    <name evidence="2" type="ORF">H9661_07595</name>
</gene>
<organism evidence="2 3">
    <name type="scientific">Clostridium cibarium</name>
    <dbReference type="NCBI Taxonomy" id="2762247"/>
    <lineage>
        <taxon>Bacteria</taxon>
        <taxon>Bacillati</taxon>
        <taxon>Bacillota</taxon>
        <taxon>Clostridia</taxon>
        <taxon>Eubacteriales</taxon>
        <taxon>Clostridiaceae</taxon>
        <taxon>Clostridium</taxon>
    </lineage>
</organism>
<proteinExistence type="predicted"/>
<accession>A0ABR8PSS3</accession>
<comment type="caution">
    <text evidence="2">The sequence shown here is derived from an EMBL/GenBank/DDBJ whole genome shotgun (WGS) entry which is preliminary data.</text>
</comment>
<evidence type="ECO:0000313" key="3">
    <source>
        <dbReference type="Proteomes" id="UP000627781"/>
    </source>
</evidence>
<name>A0ABR8PSS3_9CLOT</name>
<dbReference type="Proteomes" id="UP000627781">
    <property type="component" value="Unassembled WGS sequence"/>
</dbReference>
<reference evidence="2 3" key="1">
    <citation type="submission" date="2020-08" db="EMBL/GenBank/DDBJ databases">
        <title>A Genomic Blueprint of the Chicken Gut Microbiome.</title>
        <authorList>
            <person name="Gilroy R."/>
            <person name="Ravi A."/>
            <person name="Getino M."/>
            <person name="Pursley I."/>
            <person name="Horton D.L."/>
            <person name="Alikhan N.-F."/>
            <person name="Baker D."/>
            <person name="Gharbi K."/>
            <person name="Hall N."/>
            <person name="Watson M."/>
            <person name="Adriaenssens E.M."/>
            <person name="Foster-Nyarko E."/>
            <person name="Jarju S."/>
            <person name="Secka A."/>
            <person name="Antonio M."/>
            <person name="Oren A."/>
            <person name="Chaudhuri R."/>
            <person name="La Ragione R.M."/>
            <person name="Hildebrand F."/>
            <person name="Pallen M.J."/>
        </authorList>
    </citation>
    <scope>NUCLEOTIDE SEQUENCE [LARGE SCALE GENOMIC DNA]</scope>
    <source>
        <strain evidence="2 3">Sa3CVN1</strain>
    </source>
</reference>
<sequence>MLKNKIIGLTMVLCLAVCGTSFISTKVSASTTNDITKISVSRSTSSFSYDIAKFYKANGDLISESPDTSSDQANYDRYKELRRAGRIVSRTSSVIHKEYEEGGTGNYYKIVRYYVTYR</sequence>
<feature type="chain" id="PRO_5045282436" evidence="1">
    <location>
        <begin position="30"/>
        <end position="118"/>
    </location>
</feature>
<evidence type="ECO:0000313" key="2">
    <source>
        <dbReference type="EMBL" id="MBD7911217.1"/>
    </source>
</evidence>